<dbReference type="InterPro" id="IPR058163">
    <property type="entry name" value="LysR-type_TF_proteobact-type"/>
</dbReference>
<keyword evidence="2" id="KW-0805">Transcription regulation</keyword>
<gene>
    <name evidence="6" type="ORF">JL111_18640</name>
</gene>
<keyword evidence="3" id="KW-0238">DNA-binding</keyword>
<dbReference type="CDD" id="cd08422">
    <property type="entry name" value="PBP2_CrgA_like"/>
    <property type="match status" value="1"/>
</dbReference>
<dbReference type="PANTHER" id="PTHR30537">
    <property type="entry name" value="HTH-TYPE TRANSCRIPTIONAL REGULATOR"/>
    <property type="match status" value="1"/>
</dbReference>
<evidence type="ECO:0000313" key="6">
    <source>
        <dbReference type="EMBL" id="MBL3675493.1"/>
    </source>
</evidence>
<dbReference type="InterPro" id="IPR000847">
    <property type="entry name" value="LysR_HTH_N"/>
</dbReference>
<comment type="caution">
    <text evidence="6">The sequence shown here is derived from an EMBL/GenBank/DDBJ whole genome shotgun (WGS) entry which is preliminary data.</text>
</comment>
<evidence type="ECO:0000256" key="2">
    <source>
        <dbReference type="ARBA" id="ARBA00023015"/>
    </source>
</evidence>
<proteinExistence type="inferred from homology"/>
<dbReference type="InterPro" id="IPR036390">
    <property type="entry name" value="WH_DNA-bd_sf"/>
</dbReference>
<dbReference type="Gene3D" id="3.40.190.290">
    <property type="match status" value="1"/>
</dbReference>
<dbReference type="SUPFAM" id="SSF53850">
    <property type="entry name" value="Periplasmic binding protein-like II"/>
    <property type="match status" value="1"/>
</dbReference>
<dbReference type="RefSeq" id="WP_191312692.1">
    <property type="nucleotide sequence ID" value="NZ_BNCL01000029.1"/>
</dbReference>
<keyword evidence="7" id="KW-1185">Reference proteome</keyword>
<sequence length="310" mass="33163">MLDRFTGMQVFARLVGTGSISGAARLMGMSATMATKHINALEEQLGVKLVHRTTRKVTLTEAGRDYLESVERILTEVAEAEAIAISGRVEVKGVLRVSVPVSFGVLEIAPLLPTFARCHPQLRVDLGVSDRKVDLIDEGWDVAVRIGKNPDPTMIARRLAPCHTIVAAAPAYLVQKGTPQTVADLAAHNCLIYTLASEAGSGQWFFGANQQIGVPVRGNLQASNGDVLVAAALEGQGVICEPTFLVGDHIRAGRLVGLHLDHPPAEVPGVYATYPVSRRVPAKVRAFVDFLVEQIGSPPRWDRGLALSGS</sequence>
<dbReference type="SUPFAM" id="SSF46785">
    <property type="entry name" value="Winged helix' DNA-binding domain"/>
    <property type="match status" value="1"/>
</dbReference>
<keyword evidence="4" id="KW-0804">Transcription</keyword>
<dbReference type="PANTHER" id="PTHR30537:SF5">
    <property type="entry name" value="HTH-TYPE TRANSCRIPTIONAL ACTIVATOR TTDR-RELATED"/>
    <property type="match status" value="1"/>
</dbReference>
<evidence type="ECO:0000256" key="4">
    <source>
        <dbReference type="ARBA" id="ARBA00023163"/>
    </source>
</evidence>
<dbReference type="InterPro" id="IPR005119">
    <property type="entry name" value="LysR_subst-bd"/>
</dbReference>
<dbReference type="Pfam" id="PF03466">
    <property type="entry name" value="LysR_substrate"/>
    <property type="match status" value="1"/>
</dbReference>
<dbReference type="PROSITE" id="PS50931">
    <property type="entry name" value="HTH_LYSR"/>
    <property type="match status" value="1"/>
</dbReference>
<evidence type="ECO:0000256" key="1">
    <source>
        <dbReference type="ARBA" id="ARBA00009437"/>
    </source>
</evidence>
<dbReference type="Pfam" id="PF00126">
    <property type="entry name" value="HTH_1"/>
    <property type="match status" value="1"/>
</dbReference>
<comment type="similarity">
    <text evidence="1">Belongs to the LysR transcriptional regulatory family.</text>
</comment>
<reference evidence="6 7" key="1">
    <citation type="submission" date="2021-01" db="EMBL/GenBank/DDBJ databases">
        <title>011410 draft genome.</title>
        <authorList>
            <person name="Lang L."/>
        </authorList>
    </citation>
    <scope>NUCLEOTIDE SEQUENCE [LARGE SCALE GENOMIC DNA]</scope>
    <source>
        <strain evidence="6 7">KCTC 42845</strain>
    </source>
</reference>
<feature type="domain" description="HTH lysR-type" evidence="5">
    <location>
        <begin position="3"/>
        <end position="60"/>
    </location>
</feature>
<dbReference type="EMBL" id="JAESHT010000027">
    <property type="protein sequence ID" value="MBL3675493.1"/>
    <property type="molecule type" value="Genomic_DNA"/>
</dbReference>
<evidence type="ECO:0000259" key="5">
    <source>
        <dbReference type="PROSITE" id="PS50931"/>
    </source>
</evidence>
<evidence type="ECO:0000313" key="7">
    <source>
        <dbReference type="Proteomes" id="UP000644749"/>
    </source>
</evidence>
<dbReference type="InterPro" id="IPR036388">
    <property type="entry name" value="WH-like_DNA-bd_sf"/>
</dbReference>
<dbReference type="Proteomes" id="UP000644749">
    <property type="component" value="Unassembled WGS sequence"/>
</dbReference>
<evidence type="ECO:0000256" key="3">
    <source>
        <dbReference type="ARBA" id="ARBA00023125"/>
    </source>
</evidence>
<name>A0ABS1S9X7_9RHOB</name>
<organism evidence="6 7">
    <name type="scientific">Paracoccus aerius</name>
    <dbReference type="NCBI Taxonomy" id="1915382"/>
    <lineage>
        <taxon>Bacteria</taxon>
        <taxon>Pseudomonadati</taxon>
        <taxon>Pseudomonadota</taxon>
        <taxon>Alphaproteobacteria</taxon>
        <taxon>Rhodobacterales</taxon>
        <taxon>Paracoccaceae</taxon>
        <taxon>Paracoccus</taxon>
    </lineage>
</organism>
<protein>
    <submittedName>
        <fullName evidence="6">LysR family transcriptional regulator</fullName>
    </submittedName>
</protein>
<accession>A0ABS1S9X7</accession>
<dbReference type="Gene3D" id="1.10.10.10">
    <property type="entry name" value="Winged helix-like DNA-binding domain superfamily/Winged helix DNA-binding domain"/>
    <property type="match status" value="1"/>
</dbReference>